<sequence>MSQELVDVVSADMWTVDDSDHDIQHDENDDDIADDVFEASSMMLQDQDDGTECDYQRPPPPPVPQRNTVVLSGTSGKRLGENDQVCQGSAHRHTGYDSWSVSSHRYADTTSIITRLHPTFSVPEPHPPTLVLTNLLSSSTPRTEDPGGMITLHSLGCGRDSGYVPSPSSANSFTFSSDEDEPKAAATVPQLGVTPPIAIPHARHRPTHHLAVKEQRHKEEMKPPVLTKEEIEPNTQKEDWKPINRRRVRSCPEQMRASVLPRAPVPRFPITLTPNPSHGRNWSTPATTPDGQPILTPTSSSEARGNISRDGIIDLTEGDGRVNGGHRRRVLVLALPDLVMDTEGRASGACTPPSSI</sequence>
<dbReference type="Proteomes" id="UP001445076">
    <property type="component" value="Unassembled WGS sequence"/>
</dbReference>
<reference evidence="2 3" key="1">
    <citation type="journal article" date="2024" name="BMC Genomics">
        <title>Genome assembly of redclaw crayfish (Cherax quadricarinatus) provides insights into its immune adaptation and hypoxia tolerance.</title>
        <authorList>
            <person name="Liu Z."/>
            <person name="Zheng J."/>
            <person name="Li H."/>
            <person name="Fang K."/>
            <person name="Wang S."/>
            <person name="He J."/>
            <person name="Zhou D."/>
            <person name="Weng S."/>
            <person name="Chi M."/>
            <person name="Gu Z."/>
            <person name="He J."/>
            <person name="Li F."/>
            <person name="Wang M."/>
        </authorList>
    </citation>
    <scope>NUCLEOTIDE SEQUENCE [LARGE SCALE GENOMIC DNA]</scope>
    <source>
        <strain evidence="2">ZL_2023a</strain>
    </source>
</reference>
<evidence type="ECO:0000256" key="1">
    <source>
        <dbReference type="SAM" id="MobiDB-lite"/>
    </source>
</evidence>
<name>A0AAW0XAM0_CHEQU</name>
<organism evidence="2 3">
    <name type="scientific">Cherax quadricarinatus</name>
    <name type="common">Australian red claw crayfish</name>
    <dbReference type="NCBI Taxonomy" id="27406"/>
    <lineage>
        <taxon>Eukaryota</taxon>
        <taxon>Metazoa</taxon>
        <taxon>Ecdysozoa</taxon>
        <taxon>Arthropoda</taxon>
        <taxon>Crustacea</taxon>
        <taxon>Multicrustacea</taxon>
        <taxon>Malacostraca</taxon>
        <taxon>Eumalacostraca</taxon>
        <taxon>Eucarida</taxon>
        <taxon>Decapoda</taxon>
        <taxon>Pleocyemata</taxon>
        <taxon>Astacidea</taxon>
        <taxon>Parastacoidea</taxon>
        <taxon>Parastacidae</taxon>
        <taxon>Cherax</taxon>
    </lineage>
</organism>
<comment type="caution">
    <text evidence="2">The sequence shown here is derived from an EMBL/GenBank/DDBJ whole genome shotgun (WGS) entry which is preliminary data.</text>
</comment>
<dbReference type="AlphaFoldDB" id="A0AAW0XAM0"/>
<feature type="region of interest" description="Disordered" evidence="1">
    <location>
        <begin position="44"/>
        <end position="69"/>
    </location>
</feature>
<evidence type="ECO:0000313" key="2">
    <source>
        <dbReference type="EMBL" id="KAK8740105.1"/>
    </source>
</evidence>
<dbReference type="EMBL" id="JARKIK010000034">
    <property type="protein sequence ID" value="KAK8740105.1"/>
    <property type="molecule type" value="Genomic_DNA"/>
</dbReference>
<feature type="non-terminal residue" evidence="2">
    <location>
        <position position="356"/>
    </location>
</feature>
<evidence type="ECO:0000313" key="3">
    <source>
        <dbReference type="Proteomes" id="UP001445076"/>
    </source>
</evidence>
<accession>A0AAW0XAM0</accession>
<proteinExistence type="predicted"/>
<gene>
    <name evidence="2" type="ORF">OTU49_003037</name>
</gene>
<feature type="compositionally biased region" description="Polar residues" evidence="1">
    <location>
        <begin position="272"/>
        <end position="303"/>
    </location>
</feature>
<keyword evidence="3" id="KW-1185">Reference proteome</keyword>
<protein>
    <submittedName>
        <fullName evidence="2">Uncharacterized protein</fullName>
    </submittedName>
</protein>
<feature type="region of interest" description="Disordered" evidence="1">
    <location>
        <begin position="267"/>
        <end position="305"/>
    </location>
</feature>